<gene>
    <name evidence="1" type="ORF">JI435_415640</name>
</gene>
<proteinExistence type="predicted"/>
<keyword evidence="2" id="KW-1185">Reference proteome</keyword>
<dbReference type="Proteomes" id="UP000663193">
    <property type="component" value="Chromosome 11"/>
</dbReference>
<dbReference type="VEuPathDB" id="FungiDB:JI435_415640"/>
<organism evidence="1 2">
    <name type="scientific">Phaeosphaeria nodorum (strain SN15 / ATCC MYA-4574 / FGSC 10173)</name>
    <name type="common">Glume blotch fungus</name>
    <name type="synonym">Parastagonospora nodorum</name>
    <dbReference type="NCBI Taxonomy" id="321614"/>
    <lineage>
        <taxon>Eukaryota</taxon>
        <taxon>Fungi</taxon>
        <taxon>Dikarya</taxon>
        <taxon>Ascomycota</taxon>
        <taxon>Pezizomycotina</taxon>
        <taxon>Dothideomycetes</taxon>
        <taxon>Pleosporomycetidae</taxon>
        <taxon>Pleosporales</taxon>
        <taxon>Pleosporineae</taxon>
        <taxon>Phaeosphaeriaceae</taxon>
        <taxon>Parastagonospora</taxon>
    </lineage>
</organism>
<accession>A0A7U2I2A5</accession>
<dbReference type="EMBL" id="CP069033">
    <property type="protein sequence ID" value="QRD00696.1"/>
    <property type="molecule type" value="Genomic_DNA"/>
</dbReference>
<name>A0A7U2I2A5_PHANO</name>
<protein>
    <submittedName>
        <fullName evidence="1">Uncharacterized protein</fullName>
    </submittedName>
</protein>
<evidence type="ECO:0000313" key="1">
    <source>
        <dbReference type="EMBL" id="QRD00696.1"/>
    </source>
</evidence>
<dbReference type="AlphaFoldDB" id="A0A7U2I2A5"/>
<reference evidence="2" key="1">
    <citation type="journal article" date="2021" name="BMC Genomics">
        <title>Chromosome-level genome assembly and manually-curated proteome of model necrotroph Parastagonospora nodorum Sn15 reveals a genome-wide trove of candidate effector homologs, and redundancy of virulence-related functions within an accessory chromosome.</title>
        <authorList>
            <person name="Bertazzoni S."/>
            <person name="Jones D.A.B."/>
            <person name="Phan H.T."/>
            <person name="Tan K.-C."/>
            <person name="Hane J.K."/>
        </authorList>
    </citation>
    <scope>NUCLEOTIDE SEQUENCE [LARGE SCALE GENOMIC DNA]</scope>
    <source>
        <strain evidence="2">SN15 / ATCC MYA-4574 / FGSC 10173)</strain>
    </source>
</reference>
<evidence type="ECO:0000313" key="2">
    <source>
        <dbReference type="Proteomes" id="UP000663193"/>
    </source>
</evidence>
<sequence>MVKLSNTAKQNSCCAYAHMRDFGNLQLQGLGESGCIFRSCAHQSPRIVSMLQARWPFQLQLVAPAITMMDSRNVVHFDMRRMCRASWHPRIQILVARGSIRDDALPDS</sequence>